<dbReference type="InterPro" id="IPR024072">
    <property type="entry name" value="DHFR-like_dom_sf"/>
</dbReference>
<dbReference type="RefSeq" id="WP_114900328.1">
    <property type="nucleotide sequence ID" value="NZ_CP031222.1"/>
</dbReference>
<protein>
    <submittedName>
        <fullName evidence="2">Dihydrofolate reductase</fullName>
    </submittedName>
</protein>
<reference evidence="2 3" key="1">
    <citation type="submission" date="2018-07" db="EMBL/GenBank/DDBJ databases">
        <title>Genome sequencing of Moraxellaceae gen. HYN0046.</title>
        <authorList>
            <person name="Kim M."/>
            <person name="Yi H."/>
        </authorList>
    </citation>
    <scope>NUCLEOTIDE SEQUENCE [LARGE SCALE GENOMIC DNA]</scope>
    <source>
        <strain evidence="2 3">HYN0046</strain>
    </source>
</reference>
<gene>
    <name evidence="2" type="ORF">HYN46_16070</name>
</gene>
<dbReference type="Proteomes" id="UP000253940">
    <property type="component" value="Chromosome"/>
</dbReference>
<dbReference type="InterPro" id="IPR002734">
    <property type="entry name" value="RibDG_C"/>
</dbReference>
<evidence type="ECO:0000313" key="3">
    <source>
        <dbReference type="Proteomes" id="UP000253940"/>
    </source>
</evidence>
<dbReference type="AlphaFoldDB" id="A0A345PAB1"/>
<feature type="domain" description="Bacterial bifunctional deaminase-reductase C-terminal" evidence="1">
    <location>
        <begin position="2"/>
        <end position="184"/>
    </location>
</feature>
<keyword evidence="3" id="KW-1185">Reference proteome</keyword>
<dbReference type="KEGG" id="mbah:HYN46_16070"/>
<accession>A0A345PAB1</accession>
<evidence type="ECO:0000313" key="2">
    <source>
        <dbReference type="EMBL" id="AXI04220.1"/>
    </source>
</evidence>
<evidence type="ECO:0000259" key="1">
    <source>
        <dbReference type="Pfam" id="PF01872"/>
    </source>
</evidence>
<dbReference type="PANTHER" id="PTHR38011">
    <property type="entry name" value="DIHYDROFOLATE REDUCTASE FAMILY PROTEIN (AFU_ORTHOLOGUE AFUA_8G06820)"/>
    <property type="match status" value="1"/>
</dbReference>
<name>A0A345PAB1_9GAMM</name>
<dbReference type="PANTHER" id="PTHR38011:SF11">
    <property type="entry name" value="2,5-DIAMINO-6-RIBOSYLAMINO-4(3H)-PYRIMIDINONE 5'-PHOSPHATE REDUCTASE"/>
    <property type="match status" value="1"/>
</dbReference>
<organism evidence="2 3">
    <name type="scientific">Aquirhabdus parva</name>
    <dbReference type="NCBI Taxonomy" id="2283318"/>
    <lineage>
        <taxon>Bacteria</taxon>
        <taxon>Pseudomonadati</taxon>
        <taxon>Pseudomonadota</taxon>
        <taxon>Gammaproteobacteria</taxon>
        <taxon>Moraxellales</taxon>
        <taxon>Moraxellaceae</taxon>
        <taxon>Aquirhabdus</taxon>
    </lineage>
</organism>
<proteinExistence type="predicted"/>
<dbReference type="Gene3D" id="3.40.430.10">
    <property type="entry name" value="Dihydrofolate Reductase, subunit A"/>
    <property type="match status" value="1"/>
</dbReference>
<dbReference type="GO" id="GO:0009231">
    <property type="term" value="P:riboflavin biosynthetic process"/>
    <property type="evidence" value="ECO:0007669"/>
    <property type="project" value="InterPro"/>
</dbReference>
<dbReference type="EMBL" id="CP031222">
    <property type="protein sequence ID" value="AXI04220.1"/>
    <property type="molecule type" value="Genomic_DNA"/>
</dbReference>
<dbReference type="SUPFAM" id="SSF53597">
    <property type="entry name" value="Dihydrofolate reductase-like"/>
    <property type="match status" value="1"/>
</dbReference>
<dbReference type="InterPro" id="IPR050765">
    <property type="entry name" value="Riboflavin_Biosynth_HTPR"/>
</dbReference>
<dbReference type="GO" id="GO:0008703">
    <property type="term" value="F:5-amino-6-(5-phosphoribosylamino)uracil reductase activity"/>
    <property type="evidence" value="ECO:0007669"/>
    <property type="project" value="InterPro"/>
</dbReference>
<dbReference type="Pfam" id="PF01872">
    <property type="entry name" value="RibD_C"/>
    <property type="match status" value="1"/>
</dbReference>
<dbReference type="OrthoDB" id="9782335at2"/>
<sequence>MRKIVSFVHVSLDGFVASIDEGMHSLGWISISEDLFAYVEQRIQQTNTALYGRVTFEMMESYWPTAADAPDASAHDHAHSRWYKAARKVVLSKTLTEKDHPNTHIISSNLSDEINTLKQSAGSDILIFGSPSATHALMAENLIDEYWLFVNPILLARGIPLFQNIQDRTALTLVKSHIFASGVVCLQYEVKRNE</sequence>